<feature type="domain" description="Histidine kinase" evidence="8">
    <location>
        <begin position="844"/>
        <end position="1087"/>
    </location>
</feature>
<dbReference type="InterPro" id="IPR029016">
    <property type="entry name" value="GAF-like_dom_sf"/>
</dbReference>
<evidence type="ECO:0000259" key="9">
    <source>
        <dbReference type="PROSITE" id="PS50110"/>
    </source>
</evidence>
<feature type="coiled-coil region" evidence="7">
    <location>
        <begin position="814"/>
        <end position="841"/>
    </location>
</feature>
<evidence type="ECO:0000256" key="7">
    <source>
        <dbReference type="SAM" id="Coils"/>
    </source>
</evidence>
<dbReference type="PRINTS" id="PR00344">
    <property type="entry name" value="BCTRLSENSOR"/>
</dbReference>
<dbReference type="Pfam" id="PF02518">
    <property type="entry name" value="HATPase_c"/>
    <property type="match status" value="2"/>
</dbReference>
<dbReference type="Gene3D" id="3.30.450.20">
    <property type="entry name" value="PAS domain"/>
    <property type="match status" value="1"/>
</dbReference>
<dbReference type="EC" id="2.7.13.3" evidence="2"/>
<evidence type="ECO:0000256" key="1">
    <source>
        <dbReference type="ARBA" id="ARBA00000085"/>
    </source>
</evidence>
<keyword evidence="3 6" id="KW-0597">Phosphoprotein</keyword>
<sequence>MSTTSSTVPLDLRDGGEMGRRTREFDWSKLSVGPREKWPPALTAAVNMILTSRFPFLIRNSYLPSALENSVVFYNDAYIQVMGPKHPALGLLAVELWGEIWQEVGPDFARALNGVTTYSSDMHLPMFRMGYTEETYFTYSISPILSDHTTKTVGGILAPSFEVTGRVIHERREHCVRELGSKAGTSTSLSEACSLSAECLALVPFDISFSMIYFLEADQMTLSLKATSGIDANHALAVPTIFIGGPMPGCLERITDVLRTKEAIDIPLSVDLGLPGGAWPEKPVEAMILPILKNNLDLLGIAVLGASPRRRLDALYRNFFTLIVRQLSHNLCAAQSYEEERQKRETLAELDRAKTTFFSNISHELRTPLTLILGPVEEMLRGNSVSATIRKELEIVQRNALRLLKLVTSLLDFSRIEAGRMQVSYRPTILGHLVVDPVYVHKDFIEKMMYNLLSNALKCTFTGRITVLSRQVDQQVEISVSDTGVGILDKDLPEIFKRFYRVEGGNRRSNEGTGIGLALSQELAKLHGGTITAKSTFGEGSTLTLTIPLGRSHLPSDRVIELLDDTLSLGDIDSQFLEEAMGWLSENDDALNSGPFVSTKENPSGWSPTCSSTTGAAAPEPYVLVADDNNDMSAYVKSLLSKSWRVRVVRDGQEALDMCERHPPGLLVSDIMMPRLSGLELVKHIRADPVLRLIPIILLSARAGEEARVEGLESGADDYMCKPFSGKELIARVRTHLELGRLRSELMHLARVSPVGIFRADASGNVTYRSERMLTLSGGGGKDPALSNVHPDDFPEWSPESDETGGVVGFLGAVTDISERVEMQQQQLNEAEENRKSQESFIDMISHEIRNPISGILGSVDLLRRGIGVREKHAKRSPEGREEMLTQIASDVECLDAIHSCATHQRLIADDVLNLSKLKSGSFAINDRLFDPVKTIGDTVNMFKALMEAKSLSFTSRMDWAHGKVHGDPERLSQVMINLLGNAIKFTEKCTERRIDISLSSRPGDEPTSIMLCVDVRDTGIGMSQEVQEKLFQRFSQATIRTYREYGGSGLGLHLSKQMVQVMGGDIGVESDLGKGTKISFYVRVERKAPTVRLEDPVTLEPQSPIRRTPDDGNSGAQISKQIDEKSIAVLVVEDNLINQRVLRRQLDLAGFVTLVANNGEEALQTIRKSNPVDIDVILMDIEMPVMDGTEATLQIRDRESRLGIDAVPIVGLSGNAREEHRERALQCGMTDYITKPCQPNVLYSLIRALAEGRRGRR</sequence>
<dbReference type="EMBL" id="QEAQ01000148">
    <property type="protein sequence ID" value="TPX54596.1"/>
    <property type="molecule type" value="Genomic_DNA"/>
</dbReference>
<evidence type="ECO:0000313" key="10">
    <source>
        <dbReference type="EMBL" id="TPX54596.1"/>
    </source>
</evidence>
<dbReference type="Gene3D" id="3.40.50.2300">
    <property type="match status" value="2"/>
</dbReference>
<keyword evidence="5" id="KW-0418">Kinase</keyword>
<evidence type="ECO:0000259" key="8">
    <source>
        <dbReference type="PROSITE" id="PS50109"/>
    </source>
</evidence>
<dbReference type="PANTHER" id="PTHR43047">
    <property type="entry name" value="TWO-COMPONENT HISTIDINE PROTEIN KINASE"/>
    <property type="match status" value="1"/>
</dbReference>
<dbReference type="SMART" id="SM00387">
    <property type="entry name" value="HATPase_c"/>
    <property type="match status" value="2"/>
</dbReference>
<feature type="domain" description="Response regulatory" evidence="9">
    <location>
        <begin position="622"/>
        <end position="737"/>
    </location>
</feature>
<keyword evidence="4" id="KW-0808">Transferase</keyword>
<dbReference type="InterPro" id="IPR036097">
    <property type="entry name" value="HisK_dim/P_sf"/>
</dbReference>
<name>A0A507DST0_9FUNG</name>
<organism evidence="10 11">
    <name type="scientific">Powellomyces hirtus</name>
    <dbReference type="NCBI Taxonomy" id="109895"/>
    <lineage>
        <taxon>Eukaryota</taxon>
        <taxon>Fungi</taxon>
        <taxon>Fungi incertae sedis</taxon>
        <taxon>Chytridiomycota</taxon>
        <taxon>Chytridiomycota incertae sedis</taxon>
        <taxon>Chytridiomycetes</taxon>
        <taxon>Spizellomycetales</taxon>
        <taxon>Powellomycetaceae</taxon>
        <taxon>Powellomyces</taxon>
    </lineage>
</organism>
<dbReference type="SMART" id="SM00448">
    <property type="entry name" value="REC"/>
    <property type="match status" value="2"/>
</dbReference>
<dbReference type="CDD" id="cd17574">
    <property type="entry name" value="REC_OmpR"/>
    <property type="match status" value="1"/>
</dbReference>
<comment type="caution">
    <text evidence="10">The sequence shown here is derived from an EMBL/GenBank/DDBJ whole genome shotgun (WGS) entry which is preliminary data.</text>
</comment>
<keyword evidence="11" id="KW-1185">Reference proteome</keyword>
<dbReference type="CDD" id="cd16922">
    <property type="entry name" value="HATPase_EvgS-ArcB-TorS-like"/>
    <property type="match status" value="1"/>
</dbReference>
<reference evidence="10 11" key="1">
    <citation type="journal article" date="2019" name="Sci. Rep.">
        <title>Comparative genomics of chytrid fungi reveal insights into the obligate biotrophic and pathogenic lifestyle of Synchytrium endobioticum.</title>
        <authorList>
            <person name="van de Vossenberg B.T.L.H."/>
            <person name="Warris S."/>
            <person name="Nguyen H.D.T."/>
            <person name="van Gent-Pelzer M.P.E."/>
            <person name="Joly D.L."/>
            <person name="van de Geest H.C."/>
            <person name="Bonants P.J.M."/>
            <person name="Smith D.S."/>
            <person name="Levesque C.A."/>
            <person name="van der Lee T.A.J."/>
        </authorList>
    </citation>
    <scope>NUCLEOTIDE SEQUENCE [LARGE SCALE GENOMIC DNA]</scope>
    <source>
        <strain evidence="10 11">CBS 809.83</strain>
    </source>
</reference>
<comment type="catalytic activity">
    <reaction evidence="1">
        <text>ATP + protein L-histidine = ADP + protein N-phospho-L-histidine.</text>
        <dbReference type="EC" id="2.7.13.3"/>
    </reaction>
</comment>
<dbReference type="CDD" id="cd17546">
    <property type="entry name" value="REC_hyHK_CKI1_RcsC-like"/>
    <property type="match status" value="1"/>
</dbReference>
<dbReference type="SUPFAM" id="SSF47384">
    <property type="entry name" value="Homodimeric domain of signal transducing histidine kinase"/>
    <property type="match status" value="2"/>
</dbReference>
<evidence type="ECO:0000256" key="2">
    <source>
        <dbReference type="ARBA" id="ARBA00012438"/>
    </source>
</evidence>
<dbReference type="SUPFAM" id="SSF52172">
    <property type="entry name" value="CheY-like"/>
    <property type="match status" value="2"/>
</dbReference>
<dbReference type="InterPro" id="IPR005467">
    <property type="entry name" value="His_kinase_dom"/>
</dbReference>
<dbReference type="CDD" id="cd00082">
    <property type="entry name" value="HisKA"/>
    <property type="match status" value="2"/>
</dbReference>
<dbReference type="InterPro" id="IPR004358">
    <property type="entry name" value="Sig_transdc_His_kin-like_C"/>
</dbReference>
<dbReference type="SMART" id="SM00388">
    <property type="entry name" value="HisKA"/>
    <property type="match status" value="2"/>
</dbReference>
<dbReference type="Gene3D" id="3.30.565.10">
    <property type="entry name" value="Histidine kinase-like ATPase, C-terminal domain"/>
    <property type="match status" value="2"/>
</dbReference>
<gene>
    <name evidence="10" type="ORF">PhCBS80983_g05864</name>
</gene>
<keyword evidence="7" id="KW-0175">Coiled coil</keyword>
<dbReference type="Gene3D" id="3.30.450.40">
    <property type="match status" value="1"/>
</dbReference>
<evidence type="ECO:0000256" key="4">
    <source>
        <dbReference type="ARBA" id="ARBA00022679"/>
    </source>
</evidence>
<dbReference type="AlphaFoldDB" id="A0A507DST0"/>
<dbReference type="SUPFAM" id="SSF55781">
    <property type="entry name" value="GAF domain-like"/>
    <property type="match status" value="1"/>
</dbReference>
<dbReference type="GO" id="GO:0009927">
    <property type="term" value="F:histidine phosphotransfer kinase activity"/>
    <property type="evidence" value="ECO:0007669"/>
    <property type="project" value="TreeGrafter"/>
</dbReference>
<dbReference type="InterPro" id="IPR003594">
    <property type="entry name" value="HATPase_dom"/>
</dbReference>
<dbReference type="SUPFAM" id="SSF55874">
    <property type="entry name" value="ATPase domain of HSP90 chaperone/DNA topoisomerase II/histidine kinase"/>
    <property type="match status" value="2"/>
</dbReference>
<dbReference type="PANTHER" id="PTHR43047:SF72">
    <property type="entry name" value="OSMOSENSING HISTIDINE PROTEIN KINASE SLN1"/>
    <property type="match status" value="1"/>
</dbReference>
<dbReference type="Proteomes" id="UP000318582">
    <property type="component" value="Unassembled WGS sequence"/>
</dbReference>
<evidence type="ECO:0000256" key="6">
    <source>
        <dbReference type="PROSITE-ProRule" id="PRU00169"/>
    </source>
</evidence>
<feature type="modified residue" description="4-aspartylphosphate" evidence="6">
    <location>
        <position position="1181"/>
    </location>
</feature>
<dbReference type="Gene3D" id="1.10.287.130">
    <property type="match status" value="2"/>
</dbReference>
<dbReference type="Pfam" id="PF00512">
    <property type="entry name" value="HisKA"/>
    <property type="match status" value="2"/>
</dbReference>
<evidence type="ECO:0000256" key="3">
    <source>
        <dbReference type="ARBA" id="ARBA00022553"/>
    </source>
</evidence>
<dbReference type="InterPro" id="IPR001789">
    <property type="entry name" value="Sig_transdc_resp-reg_receiver"/>
</dbReference>
<feature type="domain" description="Histidine kinase" evidence="8">
    <location>
        <begin position="360"/>
        <end position="551"/>
    </location>
</feature>
<proteinExistence type="predicted"/>
<dbReference type="GO" id="GO:0000155">
    <property type="term" value="F:phosphorelay sensor kinase activity"/>
    <property type="evidence" value="ECO:0007669"/>
    <property type="project" value="InterPro"/>
</dbReference>
<evidence type="ECO:0000313" key="11">
    <source>
        <dbReference type="Proteomes" id="UP000318582"/>
    </source>
</evidence>
<dbReference type="GO" id="GO:0005886">
    <property type="term" value="C:plasma membrane"/>
    <property type="evidence" value="ECO:0007669"/>
    <property type="project" value="TreeGrafter"/>
</dbReference>
<dbReference type="InterPro" id="IPR011006">
    <property type="entry name" value="CheY-like_superfamily"/>
</dbReference>
<dbReference type="STRING" id="109895.A0A507DST0"/>
<accession>A0A507DST0</accession>
<dbReference type="InterPro" id="IPR036890">
    <property type="entry name" value="HATPase_C_sf"/>
</dbReference>
<dbReference type="Pfam" id="PF00072">
    <property type="entry name" value="Response_reg"/>
    <property type="match status" value="2"/>
</dbReference>
<feature type="domain" description="Response regulatory" evidence="9">
    <location>
        <begin position="1129"/>
        <end position="1251"/>
    </location>
</feature>
<dbReference type="PROSITE" id="PS50110">
    <property type="entry name" value="RESPONSE_REGULATORY"/>
    <property type="match status" value="2"/>
</dbReference>
<dbReference type="FunFam" id="1.10.287.130:FF:000045">
    <property type="entry name" value="Two-component system sensor histidine kinase/response regulator"/>
    <property type="match status" value="1"/>
</dbReference>
<feature type="modified residue" description="4-aspartylphosphate" evidence="6">
    <location>
        <position position="670"/>
    </location>
</feature>
<dbReference type="FunFam" id="3.30.565.10:FF:000010">
    <property type="entry name" value="Sensor histidine kinase RcsC"/>
    <property type="match status" value="1"/>
</dbReference>
<evidence type="ECO:0000256" key="5">
    <source>
        <dbReference type="ARBA" id="ARBA00022777"/>
    </source>
</evidence>
<dbReference type="PROSITE" id="PS50109">
    <property type="entry name" value="HIS_KIN"/>
    <property type="match status" value="2"/>
</dbReference>
<dbReference type="InterPro" id="IPR003661">
    <property type="entry name" value="HisK_dim/P_dom"/>
</dbReference>
<protein>
    <recommendedName>
        <fullName evidence="2">histidine kinase</fullName>
        <ecNumber evidence="2">2.7.13.3</ecNumber>
    </recommendedName>
</protein>